<feature type="compositionally biased region" description="Low complexity" evidence="1">
    <location>
        <begin position="43"/>
        <end position="55"/>
    </location>
</feature>
<feature type="compositionally biased region" description="Polar residues" evidence="1">
    <location>
        <begin position="81"/>
        <end position="91"/>
    </location>
</feature>
<keyword evidence="3" id="KW-1185">Reference proteome</keyword>
<reference evidence="2 3" key="1">
    <citation type="journal article" date="2019" name="Int. J. Syst. Evol. Microbiol.">
        <title>The Global Catalogue of Microorganisms (GCM) 10K type strain sequencing project: providing services to taxonomists for standard genome sequencing and annotation.</title>
        <authorList>
            <consortium name="The Broad Institute Genomics Platform"/>
            <consortium name="The Broad Institute Genome Sequencing Center for Infectious Disease"/>
            <person name="Wu L."/>
            <person name="Ma J."/>
        </authorList>
    </citation>
    <scope>NUCLEOTIDE SEQUENCE [LARGE SCALE GENOMIC DNA]</scope>
    <source>
        <strain evidence="2 3">JCM 16013</strain>
    </source>
</reference>
<protein>
    <submittedName>
        <fullName evidence="2">Uncharacterized protein</fullName>
    </submittedName>
</protein>
<feature type="region of interest" description="Disordered" evidence="1">
    <location>
        <begin position="43"/>
        <end position="91"/>
    </location>
</feature>
<feature type="region of interest" description="Disordered" evidence="1">
    <location>
        <begin position="1"/>
        <end position="31"/>
    </location>
</feature>
<gene>
    <name evidence="2" type="ORF">GCM10009838_48030</name>
</gene>
<evidence type="ECO:0000313" key="3">
    <source>
        <dbReference type="Proteomes" id="UP001499854"/>
    </source>
</evidence>
<comment type="caution">
    <text evidence="2">The sequence shown here is derived from an EMBL/GenBank/DDBJ whole genome shotgun (WGS) entry which is preliminary data.</text>
</comment>
<accession>A0ABN2S6W4</accession>
<feature type="compositionally biased region" description="Pro residues" evidence="1">
    <location>
        <begin position="1"/>
        <end position="15"/>
    </location>
</feature>
<evidence type="ECO:0000256" key="1">
    <source>
        <dbReference type="SAM" id="MobiDB-lite"/>
    </source>
</evidence>
<sequence length="91" mass="9089">MSGLPPLPAISPTPNTPAAATSHHPTDRRRLHGLAEAVRLPTHAAAAPATMPSHSLSAAGTAAVPSRAGSGAAGIIKKDATTPTRSQAQQM</sequence>
<dbReference type="EMBL" id="BAAAQM010000028">
    <property type="protein sequence ID" value="GAA1981225.1"/>
    <property type="molecule type" value="Genomic_DNA"/>
</dbReference>
<organism evidence="2 3">
    <name type="scientific">Catenulispora subtropica</name>
    <dbReference type="NCBI Taxonomy" id="450798"/>
    <lineage>
        <taxon>Bacteria</taxon>
        <taxon>Bacillati</taxon>
        <taxon>Actinomycetota</taxon>
        <taxon>Actinomycetes</taxon>
        <taxon>Catenulisporales</taxon>
        <taxon>Catenulisporaceae</taxon>
        <taxon>Catenulispora</taxon>
    </lineage>
</organism>
<proteinExistence type="predicted"/>
<dbReference type="Proteomes" id="UP001499854">
    <property type="component" value="Unassembled WGS sequence"/>
</dbReference>
<name>A0ABN2S6W4_9ACTN</name>
<evidence type="ECO:0000313" key="2">
    <source>
        <dbReference type="EMBL" id="GAA1981225.1"/>
    </source>
</evidence>